<dbReference type="STRING" id="686832.A0A0C3BXQ2"/>
<evidence type="ECO:0000313" key="3">
    <source>
        <dbReference type="EMBL" id="KIM36844.1"/>
    </source>
</evidence>
<protein>
    <recommendedName>
        <fullName evidence="2">F-box domain-containing protein</fullName>
    </recommendedName>
</protein>
<dbReference type="Proteomes" id="UP000053424">
    <property type="component" value="Unassembled WGS sequence"/>
</dbReference>
<dbReference type="PROSITE" id="PS50181">
    <property type="entry name" value="FBOX"/>
    <property type="match status" value="1"/>
</dbReference>
<feature type="compositionally biased region" description="Polar residues" evidence="1">
    <location>
        <begin position="418"/>
        <end position="431"/>
    </location>
</feature>
<dbReference type="Pfam" id="PF12937">
    <property type="entry name" value="F-box-like"/>
    <property type="match status" value="1"/>
</dbReference>
<gene>
    <name evidence="3" type="ORF">M413DRAFT_285464</name>
</gene>
<accession>A0A0C3BXQ2</accession>
<dbReference type="InterPro" id="IPR036047">
    <property type="entry name" value="F-box-like_dom_sf"/>
</dbReference>
<reference evidence="3 4" key="1">
    <citation type="submission" date="2014-04" db="EMBL/GenBank/DDBJ databases">
        <authorList>
            <consortium name="DOE Joint Genome Institute"/>
            <person name="Kuo A."/>
            <person name="Gay G."/>
            <person name="Dore J."/>
            <person name="Kohler A."/>
            <person name="Nagy L.G."/>
            <person name="Floudas D."/>
            <person name="Copeland A."/>
            <person name="Barry K.W."/>
            <person name="Cichocki N."/>
            <person name="Veneault-Fourrey C."/>
            <person name="LaButti K."/>
            <person name="Lindquist E.A."/>
            <person name="Lipzen A."/>
            <person name="Lundell T."/>
            <person name="Morin E."/>
            <person name="Murat C."/>
            <person name="Sun H."/>
            <person name="Tunlid A."/>
            <person name="Henrissat B."/>
            <person name="Grigoriev I.V."/>
            <person name="Hibbett D.S."/>
            <person name="Martin F."/>
            <person name="Nordberg H.P."/>
            <person name="Cantor M.N."/>
            <person name="Hua S.X."/>
        </authorList>
    </citation>
    <scope>NUCLEOTIDE SEQUENCE [LARGE SCALE GENOMIC DNA]</scope>
    <source>
        <strain evidence="4">h7</strain>
    </source>
</reference>
<feature type="compositionally biased region" description="Low complexity" evidence="1">
    <location>
        <begin position="564"/>
        <end position="585"/>
    </location>
</feature>
<feature type="region of interest" description="Disordered" evidence="1">
    <location>
        <begin position="564"/>
        <end position="589"/>
    </location>
</feature>
<dbReference type="CDD" id="cd09917">
    <property type="entry name" value="F-box_SF"/>
    <property type="match status" value="1"/>
</dbReference>
<dbReference type="HOGENOM" id="CLU_005534_0_0_1"/>
<proteinExistence type="predicted"/>
<dbReference type="SUPFAM" id="SSF81383">
    <property type="entry name" value="F-box domain"/>
    <property type="match status" value="1"/>
</dbReference>
<dbReference type="EMBL" id="KN831802">
    <property type="protein sequence ID" value="KIM36844.1"/>
    <property type="molecule type" value="Genomic_DNA"/>
</dbReference>
<dbReference type="InterPro" id="IPR001810">
    <property type="entry name" value="F-box_dom"/>
</dbReference>
<evidence type="ECO:0000313" key="4">
    <source>
        <dbReference type="Proteomes" id="UP000053424"/>
    </source>
</evidence>
<name>A0A0C3BXQ2_HEBCY</name>
<keyword evidence="4" id="KW-1185">Reference proteome</keyword>
<feature type="domain" description="F-box" evidence="2">
    <location>
        <begin position="19"/>
        <end position="65"/>
    </location>
</feature>
<dbReference type="OrthoDB" id="3202382at2759"/>
<evidence type="ECO:0000256" key="1">
    <source>
        <dbReference type="SAM" id="MobiDB-lite"/>
    </source>
</evidence>
<evidence type="ECO:0000259" key="2">
    <source>
        <dbReference type="PROSITE" id="PS50181"/>
    </source>
</evidence>
<dbReference type="AlphaFoldDB" id="A0A0C3BXQ2"/>
<dbReference type="Gene3D" id="1.20.1280.50">
    <property type="match status" value="1"/>
</dbReference>
<reference evidence="4" key="2">
    <citation type="submission" date="2015-01" db="EMBL/GenBank/DDBJ databases">
        <title>Evolutionary Origins and Diversification of the Mycorrhizal Mutualists.</title>
        <authorList>
            <consortium name="DOE Joint Genome Institute"/>
            <consortium name="Mycorrhizal Genomics Consortium"/>
            <person name="Kohler A."/>
            <person name="Kuo A."/>
            <person name="Nagy L.G."/>
            <person name="Floudas D."/>
            <person name="Copeland A."/>
            <person name="Barry K.W."/>
            <person name="Cichocki N."/>
            <person name="Veneault-Fourrey C."/>
            <person name="LaButti K."/>
            <person name="Lindquist E.A."/>
            <person name="Lipzen A."/>
            <person name="Lundell T."/>
            <person name="Morin E."/>
            <person name="Murat C."/>
            <person name="Riley R."/>
            <person name="Ohm R."/>
            <person name="Sun H."/>
            <person name="Tunlid A."/>
            <person name="Henrissat B."/>
            <person name="Grigoriev I.V."/>
            <person name="Hibbett D.S."/>
            <person name="Martin F."/>
        </authorList>
    </citation>
    <scope>NUCLEOTIDE SEQUENCE [LARGE SCALE GENOMIC DNA]</scope>
    <source>
        <strain evidence="4">h7</strain>
    </source>
</reference>
<feature type="region of interest" description="Disordered" evidence="1">
    <location>
        <begin position="418"/>
        <end position="488"/>
    </location>
</feature>
<sequence length="736" mass="82235">MLGASEGSLPKNSTTEPADMGLSTLPYDLLLNIATYLDLRDVHALHMTCKSLYDASTTRPVYRKLANDLLRRCRALPLKGFQRLSDLSTENLIHSVNKATHYENAWRYRAPRPIAAEPWNNGINTRSNYMDVAPKGPLAAKVRKEGNSWYKIVSAPPGEEVDWLSPITSSYTLCATKSGKVVCWDVQTDTCLAEWNPGARWELWKCRVEFEERTVFFTMAKVLTGSYDDDRVMQFVLMRLTFSDGPSGESSPNPPIFSHVTEFRTTGVVMNVFLLDPSERLLSAFIWVSTSNTIGLYALPDWDKEEYVFIDTGIECVMSSNWSCILYQQHIVIHCEESDAAYQHFYPLSVLRTYISTLPTKEATPVISQRVAPSRTLKKKFIFPLFVETDSEPDMDGELEGLANSFIQELAASPNIPITNGNISHHSTAGPSTPIAGPSITTTAPSSSSLSSLSSVSSHSSTASSSSSSSSMIITSTNNNDHDNPNPYPFPPWYPESAHFVRQWWPTLPNIPRVSCTVVLLAAHDQQTHRTRFVLAQHYFRVPLDHSEWESEIEFIPISEANGDAADAASATTTASATPSSSSTRRPPRLEDAQDDALMHLWYVSTPFEVVRVFDGPEEEEEGVNNERPRPLVAVDFGHAVWIEYVDIDEEHRRNRPDGDIEKDPKWLRFVTFPPFSEEYGVELDRSAGGTEGEVRTLETPPELDLGTVETINIDQSQGAIILSDKAGRIFILCYE</sequence>
<organism evidence="3 4">
    <name type="scientific">Hebeloma cylindrosporum</name>
    <dbReference type="NCBI Taxonomy" id="76867"/>
    <lineage>
        <taxon>Eukaryota</taxon>
        <taxon>Fungi</taxon>
        <taxon>Dikarya</taxon>
        <taxon>Basidiomycota</taxon>
        <taxon>Agaricomycotina</taxon>
        <taxon>Agaricomycetes</taxon>
        <taxon>Agaricomycetidae</taxon>
        <taxon>Agaricales</taxon>
        <taxon>Agaricineae</taxon>
        <taxon>Hymenogastraceae</taxon>
        <taxon>Hebeloma</taxon>
    </lineage>
</organism>
<feature type="compositionally biased region" description="Low complexity" evidence="1">
    <location>
        <begin position="439"/>
        <end position="479"/>
    </location>
</feature>